<dbReference type="Pfam" id="PF07690">
    <property type="entry name" value="MFS_1"/>
    <property type="match status" value="1"/>
</dbReference>
<protein>
    <recommendedName>
        <fullName evidence="10">MFS transporter</fullName>
    </recommendedName>
</protein>
<dbReference type="SUPFAM" id="SSF103473">
    <property type="entry name" value="MFS general substrate transporter"/>
    <property type="match status" value="1"/>
</dbReference>
<proteinExistence type="predicted"/>
<evidence type="ECO:0000313" key="8">
    <source>
        <dbReference type="EMBL" id="MBR7825729.1"/>
    </source>
</evidence>
<feature type="transmembrane region" description="Helical" evidence="7">
    <location>
        <begin position="56"/>
        <end position="74"/>
    </location>
</feature>
<feature type="transmembrane region" description="Helical" evidence="7">
    <location>
        <begin position="260"/>
        <end position="278"/>
    </location>
</feature>
<sequence>MPQLTAALRARPPAGAGPLVCATGLLAIGKGVFLSTLVVYLLTIVHVGSFAASSGAAAWGLAAVVAAVPAGLAMDRFPPRVVGAAASLGAVPMLAIAGSVHRLEYLLPAVFLGGGLDAVGGVARRTLLAARAGDGVAALAWARSASNAGFAIGAVLCVPLLGSHSPGTYRTAYVLAALSYAAVTVALLWAPARKSAAEETAEAVTQAAEQSAETAAPAPRRVETAAALATSTAILGLHASLLDVAFPLCIATRTSVPVSAFGWLLLINTLITIFGQIAASRWAQTVEGALRCTMRSALWTAACCVLLGLVALGPTPWQVATLVAAMLALTAGEMLQSAGEWGLSALLAEDHEHGFYQGACVFGESVQSSGGPLLVGAVLGAAPVVGWGVLGALLLSGHEVTRRLGRSLRPAP</sequence>
<dbReference type="EMBL" id="JAGSOH010000008">
    <property type="protein sequence ID" value="MBR7825729.1"/>
    <property type="molecule type" value="Genomic_DNA"/>
</dbReference>
<keyword evidence="5 7" id="KW-1133">Transmembrane helix</keyword>
<keyword evidence="9" id="KW-1185">Reference proteome</keyword>
<name>A0A941EAZ5_9ACTN</name>
<accession>A0A941EAZ5</accession>
<dbReference type="Proteomes" id="UP000676325">
    <property type="component" value="Unassembled WGS sequence"/>
</dbReference>
<keyword evidence="3" id="KW-1003">Cell membrane</keyword>
<evidence type="ECO:0000256" key="3">
    <source>
        <dbReference type="ARBA" id="ARBA00022475"/>
    </source>
</evidence>
<evidence type="ECO:0000256" key="6">
    <source>
        <dbReference type="ARBA" id="ARBA00023136"/>
    </source>
</evidence>
<feature type="transmembrane region" description="Helical" evidence="7">
    <location>
        <begin position="105"/>
        <end position="123"/>
    </location>
</feature>
<dbReference type="PANTHER" id="PTHR23517">
    <property type="entry name" value="RESISTANCE PROTEIN MDTM, PUTATIVE-RELATED-RELATED"/>
    <property type="match status" value="1"/>
</dbReference>
<dbReference type="PANTHER" id="PTHR23517:SF2">
    <property type="entry name" value="MULTIDRUG RESISTANCE PROTEIN MDTH"/>
    <property type="match status" value="1"/>
</dbReference>
<dbReference type="GO" id="GO:0005886">
    <property type="term" value="C:plasma membrane"/>
    <property type="evidence" value="ECO:0007669"/>
    <property type="project" value="UniProtKB-SubCell"/>
</dbReference>
<keyword evidence="6 7" id="KW-0472">Membrane</keyword>
<evidence type="ECO:0008006" key="10">
    <source>
        <dbReference type="Google" id="ProtNLM"/>
    </source>
</evidence>
<organism evidence="8 9">
    <name type="scientific">Actinospica acidithermotolerans</name>
    <dbReference type="NCBI Taxonomy" id="2828514"/>
    <lineage>
        <taxon>Bacteria</taxon>
        <taxon>Bacillati</taxon>
        <taxon>Actinomycetota</taxon>
        <taxon>Actinomycetes</taxon>
        <taxon>Catenulisporales</taxon>
        <taxon>Actinospicaceae</taxon>
        <taxon>Actinospica</taxon>
    </lineage>
</organism>
<feature type="transmembrane region" description="Helical" evidence="7">
    <location>
        <begin position="298"/>
        <end position="317"/>
    </location>
</feature>
<dbReference type="AlphaFoldDB" id="A0A941EAZ5"/>
<feature type="transmembrane region" description="Helical" evidence="7">
    <location>
        <begin position="225"/>
        <end position="248"/>
    </location>
</feature>
<keyword evidence="2" id="KW-0813">Transport</keyword>
<feature type="transmembrane region" description="Helical" evidence="7">
    <location>
        <begin position="373"/>
        <end position="396"/>
    </location>
</feature>
<comment type="subcellular location">
    <subcellularLocation>
        <location evidence="1">Cell membrane</location>
        <topology evidence="1">Multi-pass membrane protein</topology>
    </subcellularLocation>
</comment>
<evidence type="ECO:0000256" key="5">
    <source>
        <dbReference type="ARBA" id="ARBA00022989"/>
    </source>
</evidence>
<dbReference type="InterPro" id="IPR036259">
    <property type="entry name" value="MFS_trans_sf"/>
</dbReference>
<evidence type="ECO:0000256" key="7">
    <source>
        <dbReference type="SAM" id="Phobius"/>
    </source>
</evidence>
<evidence type="ECO:0000256" key="1">
    <source>
        <dbReference type="ARBA" id="ARBA00004651"/>
    </source>
</evidence>
<evidence type="ECO:0000256" key="4">
    <source>
        <dbReference type="ARBA" id="ARBA00022692"/>
    </source>
</evidence>
<dbReference type="InterPro" id="IPR050171">
    <property type="entry name" value="MFS_Transporters"/>
</dbReference>
<gene>
    <name evidence="8" type="ORF">KDK95_05370</name>
</gene>
<comment type="caution">
    <text evidence="8">The sequence shown here is derived from an EMBL/GenBank/DDBJ whole genome shotgun (WGS) entry which is preliminary data.</text>
</comment>
<dbReference type="GO" id="GO:0022857">
    <property type="term" value="F:transmembrane transporter activity"/>
    <property type="evidence" value="ECO:0007669"/>
    <property type="project" value="InterPro"/>
</dbReference>
<feature type="transmembrane region" description="Helical" evidence="7">
    <location>
        <begin position="81"/>
        <end position="99"/>
    </location>
</feature>
<evidence type="ECO:0000313" key="9">
    <source>
        <dbReference type="Proteomes" id="UP000676325"/>
    </source>
</evidence>
<reference evidence="8" key="1">
    <citation type="submission" date="2021-04" db="EMBL/GenBank/DDBJ databases">
        <title>Genome based classification of Actinospica acidithermotolerans sp. nov., an actinobacterium isolated from an Indonesian hot spring.</title>
        <authorList>
            <person name="Kusuma A.B."/>
            <person name="Putra K.E."/>
            <person name="Nafisah S."/>
            <person name="Loh J."/>
            <person name="Nouioui I."/>
            <person name="Goodfellow M."/>
        </authorList>
    </citation>
    <scope>NUCLEOTIDE SEQUENCE</scope>
    <source>
        <strain evidence="8">MGRD01-02</strain>
    </source>
</reference>
<dbReference type="InterPro" id="IPR011701">
    <property type="entry name" value="MFS"/>
</dbReference>
<evidence type="ECO:0000256" key="2">
    <source>
        <dbReference type="ARBA" id="ARBA00022448"/>
    </source>
</evidence>
<feature type="transmembrane region" description="Helical" evidence="7">
    <location>
        <begin position="20"/>
        <end position="44"/>
    </location>
</feature>
<feature type="transmembrane region" description="Helical" evidence="7">
    <location>
        <begin position="135"/>
        <end position="161"/>
    </location>
</feature>
<feature type="transmembrane region" description="Helical" evidence="7">
    <location>
        <begin position="173"/>
        <end position="190"/>
    </location>
</feature>
<dbReference type="Gene3D" id="1.20.1250.20">
    <property type="entry name" value="MFS general substrate transporter like domains"/>
    <property type="match status" value="2"/>
</dbReference>
<keyword evidence="4 7" id="KW-0812">Transmembrane</keyword>
<dbReference type="RefSeq" id="WP_212516881.1">
    <property type="nucleotide sequence ID" value="NZ_JAGSOH010000008.1"/>
</dbReference>